<sequence length="113" mass="12327">MVALTLSPWHGKNLPTVSGEAYRYELRVAGRANERLTLTALGLPSGWIAAFCTSAVCMPMQAHLTLPPDGRERLEFGLIQEGQRPAGTMRITIQGSDGSTTRIVIRPQHPPHP</sequence>
<name>E6PHV7_9ZZZZ</name>
<proteinExistence type="predicted"/>
<organism evidence="1">
    <name type="scientific">mine drainage metagenome</name>
    <dbReference type="NCBI Taxonomy" id="410659"/>
    <lineage>
        <taxon>unclassified sequences</taxon>
        <taxon>metagenomes</taxon>
        <taxon>ecological metagenomes</taxon>
    </lineage>
</organism>
<dbReference type="AlphaFoldDB" id="E6PHV7"/>
<comment type="caution">
    <text evidence="1">The sequence shown here is derived from an EMBL/GenBank/DDBJ whole genome shotgun (WGS) entry which is preliminary data.</text>
</comment>
<accession>E6PHV7</accession>
<protein>
    <submittedName>
        <fullName evidence="1">Uncharacterized protein</fullName>
    </submittedName>
</protein>
<reference evidence="1" key="1">
    <citation type="submission" date="2009-10" db="EMBL/GenBank/DDBJ databases">
        <title>Diversity of trophic interactions inside an arsenic-rich microbial ecosystem.</title>
        <authorList>
            <person name="Bertin P.N."/>
            <person name="Heinrich-Salmeron A."/>
            <person name="Pelletier E."/>
            <person name="Goulhen-Chollet F."/>
            <person name="Arsene-Ploetze F."/>
            <person name="Gallien S."/>
            <person name="Calteau A."/>
            <person name="Vallenet D."/>
            <person name="Casiot C."/>
            <person name="Chane-Woon-Ming B."/>
            <person name="Giloteaux L."/>
            <person name="Barakat M."/>
            <person name="Bonnefoy V."/>
            <person name="Bruneel O."/>
            <person name="Chandler M."/>
            <person name="Cleiss J."/>
            <person name="Duran R."/>
            <person name="Elbaz-Poulichet F."/>
            <person name="Fonknechten N."/>
            <person name="Lauga B."/>
            <person name="Mornico D."/>
            <person name="Ortet P."/>
            <person name="Schaeffer C."/>
            <person name="Siguier P."/>
            <person name="Alexander Thil Smith A."/>
            <person name="Van Dorsselaer A."/>
            <person name="Weissenbach J."/>
            <person name="Medigue C."/>
            <person name="Le Paslier D."/>
        </authorList>
    </citation>
    <scope>NUCLEOTIDE SEQUENCE</scope>
</reference>
<gene>
    <name evidence="1" type="ORF">CARN1_0525</name>
</gene>
<dbReference type="EMBL" id="CABL01000019">
    <property type="protein sequence ID" value="CBH76045.1"/>
    <property type="molecule type" value="Genomic_DNA"/>
</dbReference>
<evidence type="ECO:0000313" key="1">
    <source>
        <dbReference type="EMBL" id="CBH76045.1"/>
    </source>
</evidence>